<proteinExistence type="predicted"/>
<organism evidence="3 4">
    <name type="scientific">Debaryomyces fabryi</name>
    <dbReference type="NCBI Taxonomy" id="58627"/>
    <lineage>
        <taxon>Eukaryota</taxon>
        <taxon>Fungi</taxon>
        <taxon>Dikarya</taxon>
        <taxon>Ascomycota</taxon>
        <taxon>Saccharomycotina</taxon>
        <taxon>Pichiomycetes</taxon>
        <taxon>Debaryomycetaceae</taxon>
        <taxon>Debaryomyces</taxon>
    </lineage>
</organism>
<evidence type="ECO:0008006" key="5">
    <source>
        <dbReference type="Google" id="ProtNLM"/>
    </source>
</evidence>
<dbReference type="EMBL" id="LMYN01000012">
    <property type="protein sequence ID" value="KSA03265.1"/>
    <property type="molecule type" value="Genomic_DNA"/>
</dbReference>
<feature type="region of interest" description="Disordered" evidence="1">
    <location>
        <begin position="226"/>
        <end position="255"/>
    </location>
</feature>
<gene>
    <name evidence="3" type="ORF">AC631_01039</name>
</gene>
<dbReference type="InterPro" id="IPR052786">
    <property type="entry name" value="Spore_wall_assembly"/>
</dbReference>
<dbReference type="GO" id="GO:0005628">
    <property type="term" value="C:prospore membrane"/>
    <property type="evidence" value="ECO:0007669"/>
    <property type="project" value="TreeGrafter"/>
</dbReference>
<protein>
    <recommendedName>
        <fullName evidence="5">Outer spore wall protein RRT8</fullName>
    </recommendedName>
</protein>
<evidence type="ECO:0000313" key="4">
    <source>
        <dbReference type="Proteomes" id="UP000054251"/>
    </source>
</evidence>
<feature type="transmembrane region" description="Helical" evidence="2">
    <location>
        <begin position="103"/>
        <end position="126"/>
    </location>
</feature>
<dbReference type="AlphaFoldDB" id="A0A0V1Q419"/>
<dbReference type="RefSeq" id="XP_015469367.1">
    <property type="nucleotide sequence ID" value="XM_015609869.1"/>
</dbReference>
<evidence type="ECO:0000256" key="1">
    <source>
        <dbReference type="SAM" id="MobiDB-lite"/>
    </source>
</evidence>
<keyword evidence="2" id="KW-0472">Membrane</keyword>
<dbReference type="GO" id="GO:0005619">
    <property type="term" value="C:ascospore wall"/>
    <property type="evidence" value="ECO:0007669"/>
    <property type="project" value="TreeGrafter"/>
</dbReference>
<name>A0A0V1Q419_9ASCO</name>
<dbReference type="PANTHER" id="PTHR34292:SF2">
    <property type="entry name" value="OUTER SPORE WALL PROTEIN LDS1"/>
    <property type="match status" value="1"/>
</dbReference>
<dbReference type="OrthoDB" id="10012223at2759"/>
<comment type="caution">
    <text evidence="3">The sequence shown here is derived from an EMBL/GenBank/DDBJ whole genome shotgun (WGS) entry which is preliminary data.</text>
</comment>
<sequence length="255" mass="28971">MAMYLMFYPVQAFFAVVFYGPAGFVSTWFTVLQQSGLVSTFLVTFLLMPEIQKVAFDAVLCKECADDVVLIGKLRRVANVPFLVRWGRMIWALPNMLILPFTFIRAIIMFLINSIPVIGPILVVVIQAPTNGLRAHARYFTLKGYDKKQIKQIYKKNRGQYLGYGIVANFLETIPLFSVLFMFTNTIGAALWVIDIEQNLKQLSQDKITDAPEELDIDAYPIEDIGEKEATEDTQNEYTTELKHISSHVPSNEVK</sequence>
<accession>A0A0V1Q419</accession>
<evidence type="ECO:0000313" key="3">
    <source>
        <dbReference type="EMBL" id="KSA03265.1"/>
    </source>
</evidence>
<dbReference type="GeneID" id="26838048"/>
<feature type="transmembrane region" description="Helical" evidence="2">
    <location>
        <begin position="161"/>
        <end position="194"/>
    </location>
</feature>
<keyword evidence="2" id="KW-1133">Transmembrane helix</keyword>
<reference evidence="3 4" key="1">
    <citation type="submission" date="2015-11" db="EMBL/GenBank/DDBJ databases">
        <title>The genome of Debaryomyces fabryi.</title>
        <authorList>
            <person name="Tafer H."/>
            <person name="Lopandic K."/>
        </authorList>
    </citation>
    <scope>NUCLEOTIDE SEQUENCE [LARGE SCALE GENOMIC DNA]</scope>
    <source>
        <strain evidence="3 4">CBS 789</strain>
    </source>
</reference>
<evidence type="ECO:0000256" key="2">
    <source>
        <dbReference type="SAM" id="Phobius"/>
    </source>
</evidence>
<keyword evidence="2" id="KW-0812">Transmembrane</keyword>
<dbReference type="GO" id="GO:0005811">
    <property type="term" value="C:lipid droplet"/>
    <property type="evidence" value="ECO:0007669"/>
    <property type="project" value="TreeGrafter"/>
</dbReference>
<dbReference type="Proteomes" id="UP000054251">
    <property type="component" value="Unassembled WGS sequence"/>
</dbReference>
<dbReference type="PANTHER" id="PTHR34292">
    <property type="entry name" value="OUTER SPORE WALL PROTEIN LDS1"/>
    <property type="match status" value="1"/>
</dbReference>
<keyword evidence="4" id="KW-1185">Reference proteome</keyword>
<feature type="transmembrane region" description="Helical" evidence="2">
    <location>
        <begin position="12"/>
        <end position="31"/>
    </location>
</feature>